<dbReference type="AlphaFoldDB" id="A0A7S3HBX9"/>
<comment type="similarity">
    <text evidence="1">Belongs to the reduced folate carrier (RFC) transporter (TC 2.A.48) family.</text>
</comment>
<feature type="transmembrane region" description="Helical" evidence="3">
    <location>
        <begin position="499"/>
        <end position="522"/>
    </location>
</feature>
<dbReference type="InterPro" id="IPR036259">
    <property type="entry name" value="MFS_trans_sf"/>
</dbReference>
<dbReference type="GO" id="GO:0090482">
    <property type="term" value="F:vitamin transmembrane transporter activity"/>
    <property type="evidence" value="ECO:0007669"/>
    <property type="project" value="InterPro"/>
</dbReference>
<evidence type="ECO:0008006" key="6">
    <source>
        <dbReference type="Google" id="ProtNLM"/>
    </source>
</evidence>
<feature type="transmembrane region" description="Helical" evidence="3">
    <location>
        <begin position="176"/>
        <end position="194"/>
    </location>
</feature>
<organism evidence="5">
    <name type="scientific">Spumella elongata</name>
    <dbReference type="NCBI Taxonomy" id="89044"/>
    <lineage>
        <taxon>Eukaryota</taxon>
        <taxon>Sar</taxon>
        <taxon>Stramenopiles</taxon>
        <taxon>Ochrophyta</taxon>
        <taxon>Chrysophyceae</taxon>
        <taxon>Chromulinales</taxon>
        <taxon>Chromulinaceae</taxon>
        <taxon>Spumella</taxon>
    </lineage>
</organism>
<dbReference type="PANTHER" id="PTHR10686">
    <property type="entry name" value="FOLATE TRANSPORTER"/>
    <property type="match status" value="1"/>
</dbReference>
<feature type="transmembrane region" description="Helical" evidence="3">
    <location>
        <begin position="142"/>
        <end position="164"/>
    </location>
</feature>
<proteinExistence type="inferred from homology"/>
<dbReference type="InterPro" id="IPR002666">
    <property type="entry name" value="Folate_carrier"/>
</dbReference>
<name>A0A7S3HBX9_9STRA</name>
<dbReference type="GO" id="GO:0005886">
    <property type="term" value="C:plasma membrane"/>
    <property type="evidence" value="ECO:0007669"/>
    <property type="project" value="TreeGrafter"/>
</dbReference>
<feature type="signal peptide" evidence="4">
    <location>
        <begin position="1"/>
        <end position="24"/>
    </location>
</feature>
<feature type="transmembrane region" description="Helical" evidence="3">
    <location>
        <begin position="475"/>
        <end position="493"/>
    </location>
</feature>
<feature type="region of interest" description="Disordered" evidence="2">
    <location>
        <begin position="286"/>
        <end position="307"/>
    </location>
</feature>
<evidence type="ECO:0000256" key="4">
    <source>
        <dbReference type="SAM" id="SignalP"/>
    </source>
</evidence>
<dbReference type="Pfam" id="PF01770">
    <property type="entry name" value="Folate_carrier"/>
    <property type="match status" value="1"/>
</dbReference>
<keyword evidence="3" id="KW-1133">Transmembrane helix</keyword>
<evidence type="ECO:0000256" key="2">
    <source>
        <dbReference type="SAM" id="MobiDB-lite"/>
    </source>
</evidence>
<evidence type="ECO:0000256" key="1">
    <source>
        <dbReference type="ARBA" id="ARBA00005773"/>
    </source>
</evidence>
<evidence type="ECO:0000313" key="5">
    <source>
        <dbReference type="EMBL" id="CAE0290922.1"/>
    </source>
</evidence>
<sequence>MLVVLKSQMAIIFGLCAFLCFLSFKPSEPYLSQYLVCELNTQEDYCDGFANPVSCGANVPCTWSMESNLCTPTTCSTVSSSDCGNSDYDYCTKHSHSSGDTCEETKCYKNFTEDEVNDEIYPWSTYAYLPFLLVLGPAAELFSYRAAILVGICGRLVTRFLLLYGKSITDMQWMQVSYAFGTAAEDVLSAYVFYTLSPAYYQVGTSYIKATSLATNMAAGIVGDLLVVEGDVSLRILMWISAVSVCIGFIVGVLVIQAPHLHAVQHNTESDHKEKGGKAFMEANNSDTMNPIGENSTDSAIDSPTSSSKHGFLYHNDSTHIDNTTTSVVNPATQLTVSEKLRLFNEQLVFLRLAFRSRTLTALVLYWVMGNAVFMTLYDYEVAIYAELNGSNEWNGSVLAIMLVAGTIGALLPTWLKHDTEAVATSNDVATTDTTNNSTIEPTPTINAEINETTAATTTTTTFTATSEFTVGTRITIAGILSCVNLLLFVLSWEVVASVAFLALFFATWQYINVVTFARLALALKVAQVESTSAACVDATVSAGIEGERLTEQERQLSVDLEPHKIICAPVSAGPHLYNMRLSRQSRQSRDSNDVGISLHNPDSLSALHPPATLNSRDATDLSSLAAHPIDRETMSSTPIDISDAPDPPYSVALVTIIALNAAVQIILQAIAFSGLALPLRTSCYVFVLVFCVSTVLYVVALLVLFGLARMRAGVSKLFTK</sequence>
<dbReference type="EMBL" id="HBIC01038605">
    <property type="protein sequence ID" value="CAE0290922.1"/>
    <property type="molecule type" value="Transcribed_RNA"/>
</dbReference>
<gene>
    <name evidence="5" type="ORF">SELO1098_LOCUS19767</name>
</gene>
<keyword evidence="3" id="KW-0472">Membrane</keyword>
<dbReference type="PANTHER" id="PTHR10686:SF18">
    <property type="entry name" value="IP11787P-RELATED"/>
    <property type="match status" value="1"/>
</dbReference>
<feature type="transmembrane region" description="Helical" evidence="3">
    <location>
        <begin position="360"/>
        <end position="378"/>
    </location>
</feature>
<keyword evidence="4" id="KW-0732">Signal</keyword>
<feature type="transmembrane region" description="Helical" evidence="3">
    <location>
        <begin position="652"/>
        <end position="673"/>
    </location>
</feature>
<protein>
    <recommendedName>
        <fullName evidence="6">Solute carrier family 40 protein</fullName>
    </recommendedName>
</protein>
<feature type="transmembrane region" description="Helical" evidence="3">
    <location>
        <begin position="236"/>
        <end position="256"/>
    </location>
</feature>
<evidence type="ECO:0000256" key="3">
    <source>
        <dbReference type="SAM" id="Phobius"/>
    </source>
</evidence>
<keyword evidence="3" id="KW-0812">Transmembrane</keyword>
<reference evidence="5" key="1">
    <citation type="submission" date="2021-01" db="EMBL/GenBank/DDBJ databases">
        <authorList>
            <person name="Corre E."/>
            <person name="Pelletier E."/>
            <person name="Niang G."/>
            <person name="Scheremetjew M."/>
            <person name="Finn R."/>
            <person name="Kale V."/>
            <person name="Holt S."/>
            <person name="Cochrane G."/>
            <person name="Meng A."/>
            <person name="Brown T."/>
            <person name="Cohen L."/>
        </authorList>
    </citation>
    <scope>NUCLEOTIDE SEQUENCE</scope>
    <source>
        <strain evidence="5">CCAP 955/1</strain>
    </source>
</reference>
<feature type="transmembrane region" description="Helical" evidence="3">
    <location>
        <begin position="685"/>
        <end position="709"/>
    </location>
</feature>
<feature type="transmembrane region" description="Helical" evidence="3">
    <location>
        <begin position="398"/>
        <end position="416"/>
    </location>
</feature>
<feature type="chain" id="PRO_5030722611" description="Solute carrier family 40 protein" evidence="4">
    <location>
        <begin position="25"/>
        <end position="721"/>
    </location>
</feature>
<dbReference type="SUPFAM" id="SSF103473">
    <property type="entry name" value="MFS general substrate transporter"/>
    <property type="match status" value="1"/>
</dbReference>
<accession>A0A7S3HBX9</accession>